<feature type="domain" description="Reverse transcriptase Ty1/copia-type" evidence="1">
    <location>
        <begin position="13"/>
        <end position="72"/>
    </location>
</feature>
<dbReference type="InterPro" id="IPR013103">
    <property type="entry name" value="RVT_2"/>
</dbReference>
<sequence length="229" mass="25446">MSMQEELNQFERNKVWTLVPTPHGKTIIGTKWILRNKMDETRLVIRNKARLVAQGYRQEEGIDYDETFAPVHTTMNTLGNSRILLRRSKSKETDAETQHAGESVAIADTITSLDGFESTKKLKNQPKTADAIEHVDVDVTFIGSFEINKVMGVADSDLESMPDDKVMSVSGYDDDDSEGLYVADEIVADNVLNKLANITNIGDTNTTDSSYLSTRCNAKVQGNPDHESS</sequence>
<name>A0A699IQF6_TANCI</name>
<comment type="caution">
    <text evidence="2">The sequence shown here is derived from an EMBL/GenBank/DDBJ whole genome shotgun (WGS) entry which is preliminary data.</text>
</comment>
<evidence type="ECO:0000313" key="2">
    <source>
        <dbReference type="EMBL" id="GEZ75429.1"/>
    </source>
</evidence>
<reference evidence="2" key="1">
    <citation type="journal article" date="2019" name="Sci. Rep.">
        <title>Draft genome of Tanacetum cinerariifolium, the natural source of mosquito coil.</title>
        <authorList>
            <person name="Yamashiro T."/>
            <person name="Shiraishi A."/>
            <person name="Satake H."/>
            <person name="Nakayama K."/>
        </authorList>
    </citation>
    <scope>NUCLEOTIDE SEQUENCE</scope>
</reference>
<dbReference type="EMBL" id="BKCJ010319126">
    <property type="protein sequence ID" value="GEZ75429.1"/>
    <property type="molecule type" value="Genomic_DNA"/>
</dbReference>
<gene>
    <name evidence="2" type="ORF">Tci_547402</name>
</gene>
<evidence type="ECO:0000259" key="1">
    <source>
        <dbReference type="Pfam" id="PF07727"/>
    </source>
</evidence>
<dbReference type="AlphaFoldDB" id="A0A699IQF6"/>
<accession>A0A699IQF6</accession>
<protein>
    <submittedName>
        <fullName evidence="2">Copia protein</fullName>
    </submittedName>
</protein>
<proteinExistence type="predicted"/>
<organism evidence="2">
    <name type="scientific">Tanacetum cinerariifolium</name>
    <name type="common">Dalmatian daisy</name>
    <name type="synonym">Chrysanthemum cinerariifolium</name>
    <dbReference type="NCBI Taxonomy" id="118510"/>
    <lineage>
        <taxon>Eukaryota</taxon>
        <taxon>Viridiplantae</taxon>
        <taxon>Streptophyta</taxon>
        <taxon>Embryophyta</taxon>
        <taxon>Tracheophyta</taxon>
        <taxon>Spermatophyta</taxon>
        <taxon>Magnoliopsida</taxon>
        <taxon>eudicotyledons</taxon>
        <taxon>Gunneridae</taxon>
        <taxon>Pentapetalae</taxon>
        <taxon>asterids</taxon>
        <taxon>campanulids</taxon>
        <taxon>Asterales</taxon>
        <taxon>Asteraceae</taxon>
        <taxon>Asteroideae</taxon>
        <taxon>Anthemideae</taxon>
        <taxon>Anthemidinae</taxon>
        <taxon>Tanacetum</taxon>
    </lineage>
</organism>
<dbReference type="Pfam" id="PF07727">
    <property type="entry name" value="RVT_2"/>
    <property type="match status" value="1"/>
</dbReference>